<feature type="transmembrane region" description="Helical" evidence="1">
    <location>
        <begin position="6"/>
        <end position="24"/>
    </location>
</feature>
<dbReference type="AlphaFoldDB" id="A0AAV2HKB2"/>
<evidence type="ECO:0000313" key="3">
    <source>
        <dbReference type="EMBL" id="CAL1534322.1"/>
    </source>
</evidence>
<dbReference type="InterPro" id="IPR000488">
    <property type="entry name" value="Death_dom"/>
</dbReference>
<comment type="caution">
    <text evidence="3">The sequence shown here is derived from an EMBL/GenBank/DDBJ whole genome shotgun (WGS) entry which is preliminary data.</text>
</comment>
<dbReference type="PROSITE" id="PS50017">
    <property type="entry name" value="DEATH_DOMAIN"/>
    <property type="match status" value="1"/>
</dbReference>
<dbReference type="Proteomes" id="UP001497497">
    <property type="component" value="Unassembled WGS sequence"/>
</dbReference>
<gene>
    <name evidence="3" type="ORF">GSLYS_00008282001</name>
</gene>
<name>A0AAV2HKB2_LYMST</name>
<organism evidence="3 4">
    <name type="scientific">Lymnaea stagnalis</name>
    <name type="common">Great pond snail</name>
    <name type="synonym">Helix stagnalis</name>
    <dbReference type="NCBI Taxonomy" id="6523"/>
    <lineage>
        <taxon>Eukaryota</taxon>
        <taxon>Metazoa</taxon>
        <taxon>Spiralia</taxon>
        <taxon>Lophotrochozoa</taxon>
        <taxon>Mollusca</taxon>
        <taxon>Gastropoda</taxon>
        <taxon>Heterobranchia</taxon>
        <taxon>Euthyneura</taxon>
        <taxon>Panpulmonata</taxon>
        <taxon>Hygrophila</taxon>
        <taxon>Lymnaeoidea</taxon>
        <taxon>Lymnaeidae</taxon>
        <taxon>Lymnaea</taxon>
    </lineage>
</organism>
<keyword evidence="1" id="KW-0812">Transmembrane</keyword>
<dbReference type="EMBL" id="CAXITT010000168">
    <property type="protein sequence ID" value="CAL1534322.1"/>
    <property type="molecule type" value="Genomic_DNA"/>
</dbReference>
<sequence length="242" mass="27802">MDLIRYWIYLAISHLLHTFILCIVDMNPQELQYVSDHLTNKKCNELMQALQQKGFELHREKFRKPDLKQKMPPCLVRLREWSLGPGHNMTFEFLALRLKEIGLEKVADTLSRSVLGETVLELHQFFLDDPFKEMIPTQNLMLDKSEETTKLIPVVDGEDKDEKLFVTIIILTVICLTLCMSLSVCLVCPRLGHFVCDKACPSMCTVIFDIIIDGCLQCWYSSRKSMDKYLLQAPKGGGGLMV</sequence>
<proteinExistence type="predicted"/>
<evidence type="ECO:0000313" key="4">
    <source>
        <dbReference type="Proteomes" id="UP001497497"/>
    </source>
</evidence>
<evidence type="ECO:0000259" key="2">
    <source>
        <dbReference type="PROSITE" id="PS50017"/>
    </source>
</evidence>
<reference evidence="3 4" key="1">
    <citation type="submission" date="2024-04" db="EMBL/GenBank/DDBJ databases">
        <authorList>
            <consortium name="Genoscope - CEA"/>
            <person name="William W."/>
        </authorList>
    </citation>
    <scope>NUCLEOTIDE SEQUENCE [LARGE SCALE GENOMIC DNA]</scope>
</reference>
<protein>
    <recommendedName>
        <fullName evidence="2">Death domain-containing protein</fullName>
    </recommendedName>
</protein>
<keyword evidence="1" id="KW-0472">Membrane</keyword>
<feature type="domain" description="Death" evidence="2">
    <location>
        <begin position="78"/>
        <end position="114"/>
    </location>
</feature>
<keyword evidence="4" id="KW-1185">Reference proteome</keyword>
<feature type="transmembrane region" description="Helical" evidence="1">
    <location>
        <begin position="164"/>
        <end position="184"/>
    </location>
</feature>
<keyword evidence="1" id="KW-1133">Transmembrane helix</keyword>
<evidence type="ECO:0000256" key="1">
    <source>
        <dbReference type="SAM" id="Phobius"/>
    </source>
</evidence>
<accession>A0AAV2HKB2</accession>
<dbReference type="GO" id="GO:0007165">
    <property type="term" value="P:signal transduction"/>
    <property type="evidence" value="ECO:0007669"/>
    <property type="project" value="InterPro"/>
</dbReference>